<dbReference type="GO" id="GO:0017183">
    <property type="term" value="P:protein histidyl modification to diphthamide"/>
    <property type="evidence" value="ECO:0007669"/>
    <property type="project" value="UniProtKB-UniRule"/>
</dbReference>
<comment type="similarity">
    <text evidence="2 6">Belongs to the diphthine synthase family.</text>
</comment>
<dbReference type="InterPro" id="IPR014776">
    <property type="entry name" value="4pyrrole_Mease_sub2"/>
</dbReference>
<dbReference type="CDD" id="cd11647">
    <property type="entry name" value="DHP5_DphB"/>
    <property type="match status" value="1"/>
</dbReference>
<keyword evidence="4 6" id="KW-0808">Transferase</keyword>
<feature type="binding site" evidence="6 7">
    <location>
        <position position="180"/>
    </location>
    <ligand>
        <name>S-adenosyl-L-methionine</name>
        <dbReference type="ChEBI" id="CHEBI:59789"/>
    </ligand>
</feature>
<dbReference type="AlphaFoldDB" id="D3DZ64"/>
<comment type="catalytic activity">
    <reaction evidence="6">
        <text>2-[(3S)-amino-3-carboxypropyl]-L-histidyl-[translation elongation factor 2] + 3 S-adenosyl-L-methionine = diphthine-[translation elongation factor 2] + 3 S-adenosyl-L-homocysteine + 3 H(+)</text>
        <dbReference type="Rhea" id="RHEA:36415"/>
        <dbReference type="Rhea" id="RHEA-COMP:9749"/>
        <dbReference type="Rhea" id="RHEA-COMP:10172"/>
        <dbReference type="ChEBI" id="CHEBI:15378"/>
        <dbReference type="ChEBI" id="CHEBI:57856"/>
        <dbReference type="ChEBI" id="CHEBI:59789"/>
        <dbReference type="ChEBI" id="CHEBI:73995"/>
        <dbReference type="ChEBI" id="CHEBI:82696"/>
        <dbReference type="EC" id="2.1.1.98"/>
    </reaction>
</comment>
<evidence type="ECO:0000256" key="6">
    <source>
        <dbReference type="HAMAP-Rule" id="MF_01084"/>
    </source>
</evidence>
<comment type="pathway">
    <text evidence="1 6">Protein modification; peptidyl-diphthamide biosynthesis.</text>
</comment>
<dbReference type="NCBIfam" id="TIGR00522">
    <property type="entry name" value="dph5"/>
    <property type="match status" value="1"/>
</dbReference>
<organism evidence="10 11">
    <name type="scientific">Methanobrevibacter ruminantium (strain ATCC 35063 / DSM 1093 / JCM 13430 / OCM 146 / M1)</name>
    <name type="common">Methanobacterium ruminantium</name>
    <dbReference type="NCBI Taxonomy" id="634498"/>
    <lineage>
        <taxon>Archaea</taxon>
        <taxon>Methanobacteriati</taxon>
        <taxon>Methanobacteriota</taxon>
        <taxon>Methanomada group</taxon>
        <taxon>Methanobacteria</taxon>
        <taxon>Methanobacteriales</taxon>
        <taxon>Methanobacteriaceae</taxon>
        <taxon>Methanobrevibacter</taxon>
    </lineage>
</organism>
<evidence type="ECO:0000256" key="8">
    <source>
        <dbReference type="SAM" id="Phobius"/>
    </source>
</evidence>
<evidence type="ECO:0000259" key="9">
    <source>
        <dbReference type="Pfam" id="PF00590"/>
    </source>
</evidence>
<dbReference type="InterPro" id="IPR014777">
    <property type="entry name" value="4pyrrole_Mease_sub1"/>
</dbReference>
<dbReference type="Gene3D" id="3.40.1010.10">
    <property type="entry name" value="Cobalt-precorrin-4 Transmethylase, Domain 1"/>
    <property type="match status" value="1"/>
</dbReference>
<feature type="binding site" evidence="6 7">
    <location>
        <position position="23"/>
    </location>
    <ligand>
        <name>S-adenosyl-L-methionine</name>
        <dbReference type="ChEBI" id="CHEBI:59789"/>
    </ligand>
</feature>
<evidence type="ECO:0000256" key="3">
    <source>
        <dbReference type="ARBA" id="ARBA00022603"/>
    </source>
</evidence>
<evidence type="ECO:0000256" key="7">
    <source>
        <dbReference type="PIRSR" id="PIRSR036432-1"/>
    </source>
</evidence>
<keyword evidence="8" id="KW-1133">Transmembrane helix</keyword>
<keyword evidence="8" id="KW-0812">Transmembrane</keyword>
<feature type="binding site" evidence="6 7">
    <location>
        <position position="249"/>
    </location>
    <ligand>
        <name>S-adenosyl-L-methionine</name>
        <dbReference type="ChEBI" id="CHEBI:59789"/>
    </ligand>
</feature>
<reference evidence="10 11" key="1">
    <citation type="journal article" date="2010" name="PLoS ONE">
        <title>The genome sequence of the rumen methanogen Methanobrevibacter ruminantium reveals new possibilities for controlling ruminant methane emissions.</title>
        <authorList>
            <person name="Leahy S.C."/>
            <person name="Kelly W.J."/>
            <person name="Altermann E."/>
            <person name="Ronimus R.S."/>
            <person name="Yeoman C.J."/>
            <person name="Pacheco D.M."/>
            <person name="Li D."/>
            <person name="Kong Z."/>
            <person name="McTavish S."/>
            <person name="Sang C."/>
            <person name="Lambie S.C."/>
            <person name="Janssen P.H."/>
            <person name="Dey D."/>
            <person name="Attwood G.T."/>
        </authorList>
    </citation>
    <scope>NUCLEOTIDE SEQUENCE [LARGE SCALE GENOMIC DNA]</scope>
    <source>
        <strain evidence="11">ATCC 35063 / DSM 1093 / JCM 13430 / OCM 146 / M1</strain>
    </source>
</reference>
<name>D3DZ64_METRM</name>
<sequence length="279" mass="31357">MLIVYCLNFYMVFFMFYLVGLGLFDEKDISLKGIETLKKVDKVYAEFFTSRLFGSNFESIEETIGKEIIVLDRTQVEEESVFLKEAKEIDVALITGGDPLIATTHSDFLVECARDGTDFEVIHGSSILSSAPAISGLQAYKFGKVTTIPFPDLEYNYFPKSPYMAIEENLKNDMHTLVLLDIQAHKDKYMTINEGLENLMTIKDNLEREGMIDENSLAIGIARVGSKDNVVKAGYIKDLLDYDFGGPLHCIVIPSKLHIVEAEYLVHVADGPKEILDDL</sequence>
<comment type="subunit">
    <text evidence="6">Homodimer.</text>
</comment>
<feature type="transmembrane region" description="Helical" evidence="8">
    <location>
        <begin position="7"/>
        <end position="24"/>
    </location>
</feature>
<evidence type="ECO:0000256" key="2">
    <source>
        <dbReference type="ARBA" id="ARBA00006729"/>
    </source>
</evidence>
<dbReference type="InterPro" id="IPR000878">
    <property type="entry name" value="4pyrrol_Mease"/>
</dbReference>
<dbReference type="EMBL" id="CP001719">
    <property type="protein sequence ID" value="ADC47614.1"/>
    <property type="molecule type" value="Genomic_DNA"/>
</dbReference>
<gene>
    <name evidence="6 10" type="primary">dphB</name>
    <name evidence="10" type="ordered locus">mru_1764</name>
</gene>
<feature type="domain" description="Tetrapyrrole methylase" evidence="9">
    <location>
        <begin position="15"/>
        <end position="239"/>
    </location>
</feature>
<evidence type="ECO:0000256" key="4">
    <source>
        <dbReference type="ARBA" id="ARBA00022679"/>
    </source>
</evidence>
<feature type="binding site" evidence="6 7">
    <location>
        <begin position="126"/>
        <end position="127"/>
    </location>
    <ligand>
        <name>S-adenosyl-L-methionine</name>
        <dbReference type="ChEBI" id="CHEBI:59789"/>
    </ligand>
</feature>
<dbReference type="EC" id="2.1.1.98" evidence="6"/>
<keyword evidence="8" id="KW-0472">Membrane</keyword>
<comment type="function">
    <text evidence="6">S-adenosyl-L-methionine-dependent methyltransferase that catalyzes the trimethylation of the amino group of the modified target histidine residue in translation elongation factor 2 (EF-2), to form an intermediate called diphthine. The three successive methylation reactions represent the second step of diphthamide biosynthesis.</text>
</comment>
<feature type="binding site" evidence="6 7">
    <location>
        <position position="98"/>
    </location>
    <ligand>
        <name>S-adenosyl-L-methionine</name>
        <dbReference type="ChEBI" id="CHEBI:59789"/>
    </ligand>
</feature>
<proteinExistence type="inferred from homology"/>
<keyword evidence="5 6" id="KW-0949">S-adenosyl-L-methionine</keyword>
<evidence type="ECO:0000313" key="11">
    <source>
        <dbReference type="Proteomes" id="UP000008680"/>
    </source>
</evidence>
<evidence type="ECO:0000313" key="10">
    <source>
        <dbReference type="EMBL" id="ADC47614.1"/>
    </source>
</evidence>
<feature type="binding site" evidence="6 7">
    <location>
        <position position="101"/>
    </location>
    <ligand>
        <name>S-adenosyl-L-methionine</name>
        <dbReference type="ChEBI" id="CHEBI:59789"/>
    </ligand>
</feature>
<dbReference type="KEGG" id="mru:mru_1764"/>
<dbReference type="Gene3D" id="3.30.950.10">
    <property type="entry name" value="Methyltransferase, Cobalt-precorrin-4 Transmethylase, Domain 2"/>
    <property type="match status" value="1"/>
</dbReference>
<keyword evidence="11" id="KW-1185">Reference proteome</keyword>
<dbReference type="SUPFAM" id="SSF53790">
    <property type="entry name" value="Tetrapyrrole methylase"/>
    <property type="match status" value="1"/>
</dbReference>
<keyword evidence="3 6" id="KW-0489">Methyltransferase</keyword>
<feature type="binding site" evidence="6 7">
    <location>
        <position position="224"/>
    </location>
    <ligand>
        <name>S-adenosyl-L-methionine</name>
        <dbReference type="ChEBI" id="CHEBI:59789"/>
    </ligand>
</feature>
<protein>
    <recommendedName>
        <fullName evidence="6">Diphthine synthase</fullName>
        <ecNumber evidence="6">2.1.1.98</ecNumber>
    </recommendedName>
    <alternativeName>
        <fullName evidence="6">Diphthamide biosynthesis methyltransferase</fullName>
    </alternativeName>
</protein>
<dbReference type="GO" id="GO:0032259">
    <property type="term" value="P:methylation"/>
    <property type="evidence" value="ECO:0007669"/>
    <property type="project" value="UniProtKB-KW"/>
</dbReference>
<dbReference type="PATRIC" id="fig|634498.28.peg.1765"/>
<dbReference type="InterPro" id="IPR004551">
    <property type="entry name" value="Dphthn_synthase"/>
</dbReference>
<dbReference type="STRING" id="634498.mru_1764"/>
<dbReference type="PANTHER" id="PTHR10882">
    <property type="entry name" value="DIPHTHINE SYNTHASE"/>
    <property type="match status" value="1"/>
</dbReference>
<accession>D3DZ64</accession>
<dbReference type="HAMAP" id="MF_01084">
    <property type="entry name" value="Diphthine_synth"/>
    <property type="match status" value="1"/>
</dbReference>
<dbReference type="UniPathway" id="UPA00559"/>
<dbReference type="Proteomes" id="UP000008680">
    <property type="component" value="Chromosome"/>
</dbReference>
<dbReference type="eggNOG" id="arCOG04161">
    <property type="taxonomic scope" value="Archaea"/>
</dbReference>
<dbReference type="HOGENOM" id="CLU_066040_0_0_2"/>
<evidence type="ECO:0000256" key="5">
    <source>
        <dbReference type="ARBA" id="ARBA00022691"/>
    </source>
</evidence>
<dbReference type="Pfam" id="PF00590">
    <property type="entry name" value="TP_methylase"/>
    <property type="match status" value="1"/>
</dbReference>
<evidence type="ECO:0000256" key="1">
    <source>
        <dbReference type="ARBA" id="ARBA00005156"/>
    </source>
</evidence>
<dbReference type="GO" id="GO:0004164">
    <property type="term" value="F:diphthine synthase activity"/>
    <property type="evidence" value="ECO:0007669"/>
    <property type="project" value="UniProtKB-UniRule"/>
</dbReference>
<dbReference type="PIRSF" id="PIRSF036432">
    <property type="entry name" value="Diphthine_synth"/>
    <property type="match status" value="1"/>
</dbReference>
<dbReference type="PANTHER" id="PTHR10882:SF0">
    <property type="entry name" value="DIPHTHINE METHYL ESTER SYNTHASE"/>
    <property type="match status" value="1"/>
</dbReference>
<dbReference type="InterPro" id="IPR035996">
    <property type="entry name" value="4pyrrol_Methylase_sf"/>
</dbReference>